<name>A0A6N9H5E0_9MICO</name>
<keyword evidence="2" id="KW-0678">Repressor</keyword>
<comment type="caution">
    <text evidence="4">The sequence shown here is derived from an EMBL/GenBank/DDBJ whole genome shotgun (WGS) entry which is preliminary data.</text>
</comment>
<comment type="subcellular location">
    <subcellularLocation>
        <location evidence="2">Cytoplasm</location>
    </subcellularLocation>
</comment>
<dbReference type="GO" id="GO:0017148">
    <property type="term" value="P:negative regulation of translation"/>
    <property type="evidence" value="ECO:0007669"/>
    <property type="project" value="UniProtKB-UniRule"/>
</dbReference>
<evidence type="ECO:0000313" key="4">
    <source>
        <dbReference type="EMBL" id="MYM19145.1"/>
    </source>
</evidence>
<reference evidence="4 5" key="1">
    <citation type="submission" date="2020-01" db="EMBL/GenBank/DDBJ databases">
        <authorList>
            <person name="Deng T."/>
        </authorList>
    </citation>
    <scope>NUCLEOTIDE SEQUENCE [LARGE SCALE GENOMIC DNA]</scope>
    <source>
        <strain evidence="4 5">5221</strain>
    </source>
</reference>
<evidence type="ECO:0000256" key="1">
    <source>
        <dbReference type="ARBA" id="ARBA00010574"/>
    </source>
</evidence>
<dbReference type="GO" id="GO:0042256">
    <property type="term" value="P:cytosolic ribosome assembly"/>
    <property type="evidence" value="ECO:0007669"/>
    <property type="project" value="UniProtKB-UniRule"/>
</dbReference>
<dbReference type="InterPro" id="IPR043519">
    <property type="entry name" value="NT_sf"/>
</dbReference>
<comment type="similarity">
    <text evidence="1 2">Belongs to the Iojap/RsfS family.</text>
</comment>
<organism evidence="4 5">
    <name type="scientific">Brevibacterium rongguiense</name>
    <dbReference type="NCBI Taxonomy" id="2695267"/>
    <lineage>
        <taxon>Bacteria</taxon>
        <taxon>Bacillati</taxon>
        <taxon>Actinomycetota</taxon>
        <taxon>Actinomycetes</taxon>
        <taxon>Micrococcales</taxon>
        <taxon>Brevibacteriaceae</taxon>
        <taxon>Brevibacterium</taxon>
    </lineage>
</organism>
<comment type="subunit">
    <text evidence="2">Interacts with ribosomal protein uL14 (rplN).</text>
</comment>
<dbReference type="GO" id="GO:0043023">
    <property type="term" value="F:ribosomal large subunit binding"/>
    <property type="evidence" value="ECO:0007669"/>
    <property type="project" value="TreeGrafter"/>
</dbReference>
<dbReference type="NCBIfam" id="TIGR00090">
    <property type="entry name" value="rsfS_iojap_ybeB"/>
    <property type="match status" value="1"/>
</dbReference>
<evidence type="ECO:0000256" key="3">
    <source>
        <dbReference type="SAM" id="MobiDB-lite"/>
    </source>
</evidence>
<sequence length="140" mass="14848">MPATDTAIAQARTAARAASDRLGYDIVALDVSGQLVITDAFVIVSANNERQVGAIVDAVEEALHREHGAKVIRREGKGEGHWVLLDFGDIIVHVFDVEDRQFYALEKLWQDCPAIDVSDVVGPPAPGASEGAETGAGAAR</sequence>
<evidence type="ECO:0000313" key="5">
    <source>
        <dbReference type="Proteomes" id="UP000469215"/>
    </source>
</evidence>
<dbReference type="FunFam" id="3.30.460.10:FF:000008">
    <property type="entry name" value="Ribosomal silencing factor RsfS"/>
    <property type="match status" value="1"/>
</dbReference>
<dbReference type="PANTHER" id="PTHR21043:SF0">
    <property type="entry name" value="MITOCHONDRIAL ASSEMBLY OF RIBOSOMAL LARGE SUBUNIT PROTEIN 1"/>
    <property type="match status" value="1"/>
</dbReference>
<dbReference type="HAMAP" id="MF_01477">
    <property type="entry name" value="Iojap_RsfS"/>
    <property type="match status" value="1"/>
</dbReference>
<dbReference type="Proteomes" id="UP000469215">
    <property type="component" value="Unassembled WGS sequence"/>
</dbReference>
<dbReference type="SUPFAM" id="SSF81301">
    <property type="entry name" value="Nucleotidyltransferase"/>
    <property type="match status" value="1"/>
</dbReference>
<keyword evidence="2" id="KW-0810">Translation regulation</keyword>
<dbReference type="Pfam" id="PF02410">
    <property type="entry name" value="RsfS"/>
    <property type="match status" value="1"/>
</dbReference>
<dbReference type="AlphaFoldDB" id="A0A6N9H5E0"/>
<gene>
    <name evidence="2 4" type="primary">rsfS</name>
    <name evidence="4" type="ORF">GSY69_03955</name>
</gene>
<dbReference type="InterPro" id="IPR004394">
    <property type="entry name" value="Iojap/RsfS/C7orf30"/>
</dbReference>
<comment type="function">
    <text evidence="2">Functions as a ribosomal silencing factor. Interacts with ribosomal protein uL14 (rplN), blocking formation of intersubunit bridge B8. Prevents association of the 30S and 50S ribosomal subunits and the formation of functional ribosomes, thus repressing translation.</text>
</comment>
<keyword evidence="5" id="KW-1185">Reference proteome</keyword>
<dbReference type="Gene3D" id="3.30.460.10">
    <property type="entry name" value="Beta Polymerase, domain 2"/>
    <property type="match status" value="1"/>
</dbReference>
<accession>A0A6N9H5E0</accession>
<keyword evidence="2" id="KW-0963">Cytoplasm</keyword>
<feature type="compositionally biased region" description="Low complexity" evidence="3">
    <location>
        <begin position="127"/>
        <end position="140"/>
    </location>
</feature>
<dbReference type="RefSeq" id="WP_160952579.1">
    <property type="nucleotide sequence ID" value="NZ_WWEQ01000010.1"/>
</dbReference>
<proteinExistence type="inferred from homology"/>
<dbReference type="EMBL" id="WWEQ01000010">
    <property type="protein sequence ID" value="MYM19145.1"/>
    <property type="molecule type" value="Genomic_DNA"/>
</dbReference>
<feature type="region of interest" description="Disordered" evidence="3">
    <location>
        <begin position="120"/>
        <end position="140"/>
    </location>
</feature>
<dbReference type="PANTHER" id="PTHR21043">
    <property type="entry name" value="IOJAP SUPERFAMILY ORTHOLOG"/>
    <property type="match status" value="1"/>
</dbReference>
<dbReference type="GO" id="GO:0005737">
    <property type="term" value="C:cytoplasm"/>
    <property type="evidence" value="ECO:0007669"/>
    <property type="project" value="UniProtKB-SubCell"/>
</dbReference>
<evidence type="ECO:0000256" key="2">
    <source>
        <dbReference type="HAMAP-Rule" id="MF_01477"/>
    </source>
</evidence>
<dbReference type="GO" id="GO:0090071">
    <property type="term" value="P:negative regulation of ribosome biogenesis"/>
    <property type="evidence" value="ECO:0007669"/>
    <property type="project" value="UniProtKB-UniRule"/>
</dbReference>
<protein>
    <recommendedName>
        <fullName evidence="2">Ribosomal silencing factor RsfS</fullName>
    </recommendedName>
</protein>